<name>A0ABR9B156_9BACL</name>
<keyword evidence="3" id="KW-1185">Reference proteome</keyword>
<gene>
    <name evidence="2" type="ORF">IFO66_17675</name>
</gene>
<dbReference type="Gene3D" id="3.40.50.720">
    <property type="entry name" value="NAD(P)-binding Rossmann-like Domain"/>
    <property type="match status" value="1"/>
</dbReference>
<accession>A0ABR9B156</accession>
<organism evidence="2 3">
    <name type="scientific">Paenibacillus arenosi</name>
    <dbReference type="NCBI Taxonomy" id="2774142"/>
    <lineage>
        <taxon>Bacteria</taxon>
        <taxon>Bacillati</taxon>
        <taxon>Bacillota</taxon>
        <taxon>Bacilli</taxon>
        <taxon>Bacillales</taxon>
        <taxon>Paenibacillaceae</taxon>
        <taxon>Paenibacillus</taxon>
    </lineage>
</organism>
<dbReference type="InterPro" id="IPR016040">
    <property type="entry name" value="NAD(P)-bd_dom"/>
</dbReference>
<comment type="caution">
    <text evidence="2">The sequence shown here is derived from an EMBL/GenBank/DDBJ whole genome shotgun (WGS) entry which is preliminary data.</text>
</comment>
<dbReference type="EMBL" id="JACYTN010000018">
    <property type="protein sequence ID" value="MBD8500124.1"/>
    <property type="molecule type" value="Genomic_DNA"/>
</dbReference>
<dbReference type="InterPro" id="IPR036291">
    <property type="entry name" value="NAD(P)-bd_dom_sf"/>
</dbReference>
<dbReference type="InterPro" id="IPR051606">
    <property type="entry name" value="Polyketide_Oxido-like"/>
</dbReference>
<feature type="domain" description="NAD(P)-binding" evidence="1">
    <location>
        <begin position="21"/>
        <end position="210"/>
    </location>
</feature>
<sequence>MSRIGEGISLKQDISTIAIIGGTGKVGRAIVKQALSEGYSVRMLARNPERVSVTHERLDVVQGDAQDAHIYAKLLEGSHAVINSFGQPGRDKDPIYSKVTNHIIAAMNELGIRRFIGITGGSLDVPGDQKSFVNRVGAKLFRLFFRRLIEDKTKELHILQHSEVDWTLLRIPFVVEGKAVGTLQVNEQNMPGTKMDSVDIAKFIMQQINDAHFIRKSPFISN</sequence>
<dbReference type="Proteomes" id="UP000634529">
    <property type="component" value="Unassembled WGS sequence"/>
</dbReference>
<evidence type="ECO:0000259" key="1">
    <source>
        <dbReference type="Pfam" id="PF13460"/>
    </source>
</evidence>
<reference evidence="2 3" key="1">
    <citation type="submission" date="2020-09" db="EMBL/GenBank/DDBJ databases">
        <title>Paenibacillus sp. CAU 1523 isolated from sand of Haeundae Beach.</title>
        <authorList>
            <person name="Kim W."/>
        </authorList>
    </citation>
    <scope>NUCLEOTIDE SEQUENCE [LARGE SCALE GENOMIC DNA]</scope>
    <source>
        <strain evidence="2 3">CAU 1523</strain>
    </source>
</reference>
<dbReference type="SUPFAM" id="SSF51735">
    <property type="entry name" value="NAD(P)-binding Rossmann-fold domains"/>
    <property type="match status" value="1"/>
</dbReference>
<dbReference type="PANTHER" id="PTHR43355">
    <property type="entry name" value="FLAVIN REDUCTASE (NADPH)"/>
    <property type="match status" value="1"/>
</dbReference>
<dbReference type="Pfam" id="PF13460">
    <property type="entry name" value="NAD_binding_10"/>
    <property type="match status" value="1"/>
</dbReference>
<evidence type="ECO:0000313" key="2">
    <source>
        <dbReference type="EMBL" id="MBD8500124.1"/>
    </source>
</evidence>
<dbReference type="PANTHER" id="PTHR43355:SF2">
    <property type="entry name" value="FLAVIN REDUCTASE (NADPH)"/>
    <property type="match status" value="1"/>
</dbReference>
<protein>
    <submittedName>
        <fullName evidence="2">SDR family oxidoreductase</fullName>
    </submittedName>
</protein>
<dbReference type="CDD" id="cd05244">
    <property type="entry name" value="BVR-B_like_SDR_a"/>
    <property type="match status" value="1"/>
</dbReference>
<proteinExistence type="predicted"/>
<evidence type="ECO:0000313" key="3">
    <source>
        <dbReference type="Proteomes" id="UP000634529"/>
    </source>
</evidence>